<dbReference type="Pfam" id="PF08706">
    <property type="entry name" value="D5_N"/>
    <property type="match status" value="1"/>
</dbReference>
<keyword evidence="6" id="KW-1185">Reference proteome</keyword>
<name>A0AAW1R8J9_9CHLO</name>
<dbReference type="AlphaFoldDB" id="A0AAW1R8J9"/>
<keyword evidence="2" id="KW-0378">Hydrolase</keyword>
<protein>
    <recommendedName>
        <fullName evidence="4">SF3 helicase domain-containing protein</fullName>
    </recommendedName>
</protein>
<gene>
    <name evidence="5" type="ORF">WJX72_009852</name>
</gene>
<dbReference type="InterPro" id="IPR014015">
    <property type="entry name" value="Helicase_SF3_DNA-vir"/>
</dbReference>
<evidence type="ECO:0000256" key="2">
    <source>
        <dbReference type="ARBA" id="ARBA00022801"/>
    </source>
</evidence>
<organism evidence="5 6">
    <name type="scientific">[Myrmecia] bisecta</name>
    <dbReference type="NCBI Taxonomy" id="41462"/>
    <lineage>
        <taxon>Eukaryota</taxon>
        <taxon>Viridiplantae</taxon>
        <taxon>Chlorophyta</taxon>
        <taxon>core chlorophytes</taxon>
        <taxon>Trebouxiophyceae</taxon>
        <taxon>Trebouxiales</taxon>
        <taxon>Trebouxiaceae</taxon>
        <taxon>Myrmecia</taxon>
    </lineage>
</organism>
<dbReference type="Gene3D" id="3.40.50.300">
    <property type="entry name" value="P-loop containing nucleotide triphosphate hydrolases"/>
    <property type="match status" value="1"/>
</dbReference>
<feature type="domain" description="SF3 helicase" evidence="4">
    <location>
        <begin position="517"/>
        <end position="678"/>
    </location>
</feature>
<dbReference type="InterPro" id="IPR051620">
    <property type="entry name" value="ORF904-like_C"/>
</dbReference>
<dbReference type="PANTHER" id="PTHR35372:SF2">
    <property type="entry name" value="SF3 HELICASE DOMAIN-CONTAINING PROTEIN"/>
    <property type="match status" value="1"/>
</dbReference>
<proteinExistence type="predicted"/>
<dbReference type="PROSITE" id="PS51206">
    <property type="entry name" value="SF3_HELICASE_1"/>
    <property type="match status" value="1"/>
</dbReference>
<dbReference type="GO" id="GO:0005524">
    <property type="term" value="F:ATP binding"/>
    <property type="evidence" value="ECO:0007669"/>
    <property type="project" value="UniProtKB-KW"/>
</dbReference>
<comment type="caution">
    <text evidence="5">The sequence shown here is derived from an EMBL/GenBank/DDBJ whole genome shotgun (WGS) entry which is preliminary data.</text>
</comment>
<dbReference type="PANTHER" id="PTHR35372">
    <property type="entry name" value="ATP BINDING PROTEIN-RELATED"/>
    <property type="match status" value="1"/>
</dbReference>
<dbReference type="InterPro" id="IPR014818">
    <property type="entry name" value="Phage/plasmid_primase_P4_C"/>
</dbReference>
<keyword evidence="1" id="KW-0547">Nucleotide-binding</keyword>
<evidence type="ECO:0000313" key="5">
    <source>
        <dbReference type="EMBL" id="KAK9830116.1"/>
    </source>
</evidence>
<dbReference type="SUPFAM" id="SSF52540">
    <property type="entry name" value="P-loop containing nucleoside triphosphate hydrolases"/>
    <property type="match status" value="1"/>
</dbReference>
<accession>A0AAW1R8J9</accession>
<dbReference type="InterPro" id="IPR006500">
    <property type="entry name" value="Helicase_put_C_phage/plasmid"/>
</dbReference>
<evidence type="ECO:0000259" key="4">
    <source>
        <dbReference type="PROSITE" id="PS51206"/>
    </source>
</evidence>
<dbReference type="Proteomes" id="UP001489004">
    <property type="component" value="Unassembled WGS sequence"/>
</dbReference>
<dbReference type="EMBL" id="JALJOR010000001">
    <property type="protein sequence ID" value="KAK9830116.1"/>
    <property type="molecule type" value="Genomic_DNA"/>
</dbReference>
<evidence type="ECO:0000313" key="6">
    <source>
        <dbReference type="Proteomes" id="UP001489004"/>
    </source>
</evidence>
<dbReference type="SMART" id="SM00885">
    <property type="entry name" value="D5_N"/>
    <property type="match status" value="1"/>
</dbReference>
<evidence type="ECO:0000256" key="3">
    <source>
        <dbReference type="ARBA" id="ARBA00022840"/>
    </source>
</evidence>
<dbReference type="InterPro" id="IPR027417">
    <property type="entry name" value="P-loop_NTPase"/>
</dbReference>
<dbReference type="NCBIfam" id="TIGR01613">
    <property type="entry name" value="primase_Cterm"/>
    <property type="match status" value="1"/>
</dbReference>
<keyword evidence="3" id="KW-0067">ATP-binding</keyword>
<sequence length="809" mass="89372">MVTKFSFVSAMVQKPKRIVCSKSPDDIPSEGTWNEWFSGADTLTKPYFDTEAYYDANPGDAEHARVLGLFKDNVSTMCSPAQGFDPDRVLYGQRHGVDPKKNKYKVSFRAWVPGVSVKYTRLAAAIKDAKLAGDTDGKLDGGVYKVREQLLGCVGCHKGTVASPGKLTAYDKRVLRPLGVAGAATDYIVQHLNGDEVELALAGSSTSARKAKPVAVAPPTSTSALQVSPASQVPTELEDEVHALLSMFSAARWADYRDWVNVIIAVKHVGGDYFRGMVDKFSQTSPKYDGAVFAQKWAIQPLMEGGLSKGSLHHWAKEDDPKAYEARFCDAGVFGKWQRGDLGLIEMAHRLCGDVVKRDTTQGVWYFCDIALGKWREVRDATIKQYIGNQLDQKLSNIRVKLSQKASTATEDERPRIEISLAKLTEVIRNVRSNRGLSGILSLGSDMFGEENFSVKLDSVRHLLGVKNGVVDLRTGELRAAQPSDMVSREIDVDFDPDIGTDFIRGIVKEIMGGDEEMAAYLQKLLGYGITGETCEEVFVFFTAAGRNGKGFLMQSIKNLLTGTGFYVQAHLGLLCDRRTSNIDAERAKLQGGRIIVFNELKPEDRVIMDDFKILSGGDGLPAARKYGQPFTLVPQYLPICCTNVLPDLPVVDTATVERQIVVHFPVTFVNLAAGEAATPLRRQRDNGLKQKMHEHKPELLAWLVLGAKEWYEKGGLKKDAPAKVKEATNEYLRDQDTISRVLHECCNESEGSKESSSELLKAYNGWSDTRVTAKEMTCLLRSKGFTKVKVKLDGMSVQGYHNLQLKQD</sequence>
<dbReference type="InterPro" id="IPR014819">
    <property type="entry name" value="PriCT_2"/>
</dbReference>
<dbReference type="Pfam" id="PF08707">
    <property type="entry name" value="PriCT_2"/>
    <property type="match status" value="1"/>
</dbReference>
<evidence type="ECO:0000256" key="1">
    <source>
        <dbReference type="ARBA" id="ARBA00022741"/>
    </source>
</evidence>
<dbReference type="GO" id="GO:0016817">
    <property type="term" value="F:hydrolase activity, acting on acid anhydrides"/>
    <property type="evidence" value="ECO:0007669"/>
    <property type="project" value="InterPro"/>
</dbReference>
<reference evidence="5 6" key="1">
    <citation type="journal article" date="2024" name="Nat. Commun.">
        <title>Phylogenomics reveals the evolutionary origins of lichenization in chlorophyte algae.</title>
        <authorList>
            <person name="Puginier C."/>
            <person name="Libourel C."/>
            <person name="Otte J."/>
            <person name="Skaloud P."/>
            <person name="Haon M."/>
            <person name="Grisel S."/>
            <person name="Petersen M."/>
            <person name="Berrin J.G."/>
            <person name="Delaux P.M."/>
            <person name="Dal Grande F."/>
            <person name="Keller J."/>
        </authorList>
    </citation>
    <scope>NUCLEOTIDE SEQUENCE [LARGE SCALE GENOMIC DNA]</scope>
    <source>
        <strain evidence="5 6">SAG 2043</strain>
    </source>
</reference>